<dbReference type="Proteomes" id="UP000052943">
    <property type="component" value="Unassembled WGS sequence"/>
</dbReference>
<evidence type="ECO:0000259" key="7">
    <source>
        <dbReference type="Pfam" id="PF10377"/>
    </source>
</evidence>
<evidence type="ECO:0000313" key="8">
    <source>
        <dbReference type="EMBL" id="KUF71450.1"/>
    </source>
</evidence>
<feature type="domain" description="Autophagy protein ATG17-like" evidence="6">
    <location>
        <begin position="158"/>
        <end position="505"/>
    </location>
</feature>
<dbReference type="GO" id="GO:0034517">
    <property type="term" value="P:ribophagy"/>
    <property type="evidence" value="ECO:0007669"/>
    <property type="project" value="TreeGrafter"/>
</dbReference>
<keyword evidence="2" id="KW-0653">Protein transport</keyword>
<keyword evidence="1" id="KW-0813">Transport</keyword>
<dbReference type="InterPro" id="IPR019460">
    <property type="entry name" value="Atg11_C"/>
</dbReference>
<dbReference type="PANTHER" id="PTHR13222">
    <property type="entry name" value="RB1-INDUCIBLE COILED-COIL"/>
    <property type="match status" value="1"/>
</dbReference>
<keyword evidence="3" id="KW-0072">Autophagy</keyword>
<evidence type="ECO:0000256" key="3">
    <source>
        <dbReference type="ARBA" id="ARBA00023006"/>
    </source>
</evidence>
<feature type="compositionally biased region" description="Polar residues" evidence="5">
    <location>
        <begin position="562"/>
        <end position="572"/>
    </location>
</feature>
<dbReference type="InterPro" id="IPR040040">
    <property type="entry name" value="ATG11"/>
</dbReference>
<dbReference type="GO" id="GO:0019901">
    <property type="term" value="F:protein kinase binding"/>
    <property type="evidence" value="ECO:0007669"/>
    <property type="project" value="TreeGrafter"/>
</dbReference>
<dbReference type="GO" id="GO:0034045">
    <property type="term" value="C:phagophore assembly site membrane"/>
    <property type="evidence" value="ECO:0007669"/>
    <property type="project" value="TreeGrafter"/>
</dbReference>
<dbReference type="AlphaFoldDB" id="A0A0W8BHW9"/>
<name>A0A0W8BHW9_PHYNI</name>
<protein>
    <submittedName>
        <fullName evidence="8">Autophagy-related protein 11</fullName>
    </submittedName>
</protein>
<evidence type="ECO:0000256" key="5">
    <source>
        <dbReference type="SAM" id="MobiDB-lite"/>
    </source>
</evidence>
<dbReference type="GO" id="GO:0060090">
    <property type="term" value="F:molecular adaptor activity"/>
    <property type="evidence" value="ECO:0007669"/>
    <property type="project" value="TreeGrafter"/>
</dbReference>
<feature type="region of interest" description="Disordered" evidence="5">
    <location>
        <begin position="540"/>
        <end position="572"/>
    </location>
</feature>
<dbReference type="GO" id="GO:0000045">
    <property type="term" value="P:autophagosome assembly"/>
    <property type="evidence" value="ECO:0007669"/>
    <property type="project" value="InterPro"/>
</dbReference>
<dbReference type="GO" id="GO:0061709">
    <property type="term" value="P:reticulophagy"/>
    <property type="evidence" value="ECO:0007669"/>
    <property type="project" value="TreeGrafter"/>
</dbReference>
<accession>A0A0W8BHW9</accession>
<dbReference type="STRING" id="4790.A0A0W8BHW9"/>
<organism evidence="8 9">
    <name type="scientific">Phytophthora nicotianae</name>
    <name type="common">Potato buckeye rot agent</name>
    <name type="synonym">Phytophthora parasitica</name>
    <dbReference type="NCBI Taxonomy" id="4792"/>
    <lineage>
        <taxon>Eukaryota</taxon>
        <taxon>Sar</taxon>
        <taxon>Stramenopiles</taxon>
        <taxon>Oomycota</taxon>
        <taxon>Peronosporomycetes</taxon>
        <taxon>Peronosporales</taxon>
        <taxon>Peronosporaceae</taxon>
        <taxon>Phytophthora</taxon>
    </lineage>
</organism>
<evidence type="ECO:0000256" key="2">
    <source>
        <dbReference type="ARBA" id="ARBA00022927"/>
    </source>
</evidence>
<proteinExistence type="predicted"/>
<dbReference type="PANTHER" id="PTHR13222:SF1">
    <property type="entry name" value="RB1-INDUCIBLE COILED-COIL PROTEIN 1"/>
    <property type="match status" value="1"/>
</dbReference>
<dbReference type="EMBL" id="LNFO01006055">
    <property type="protein sequence ID" value="KUF71450.1"/>
    <property type="molecule type" value="Genomic_DNA"/>
</dbReference>
<dbReference type="Pfam" id="PF04108">
    <property type="entry name" value="ATG17_like"/>
    <property type="match status" value="1"/>
</dbReference>
<evidence type="ECO:0000256" key="4">
    <source>
        <dbReference type="ARBA" id="ARBA00023054"/>
    </source>
</evidence>
<keyword evidence="4" id="KW-0175">Coiled coil</keyword>
<gene>
    <name evidence="8" type="ORF">AM587_10012236</name>
</gene>
<sequence length="1104" mass="124273">MDVARTRAQQHADEEHKARGDVVVRVGDASSGAVHAVALASTNVVVEELREELERLSGVPVADQILLGGPPFARLDPRRAVEYYGLPAEDKEVFLYDRRLLSQEAATPSPTAAALTPVHVELPSQPVASSEGSKMLSESSHPMMRALVEYEGYFQLQVSQSEVLESSTRANITASERGAQELQVQERAIAAAIANLDLFKTSMMKHFTPFWADFQATNEKHERLLSQFDSYLEALATVDLHPALATEERKTLYDCIPVEKEREWAAQCEQSHTHVRGQVLKLQQVHDEVCKEVTDMLAAHAEASREYEEASTELEEMKALGSKQMNITNTLRGNLQYVLSSIEETSTIASGSNPMQASTNALDVCRRIDELYQGQQNMVPDAQKLVEDIVAHVDKIAAKKSKTFERVHSTLRQISISQSKIRDFENSLAVFREALAAQKKHFYELEHLDKLPESYAACLKEISRRLKYGRMFSDRIQSMAEELAQLREDEVQHREEFLRSFGQHLPRDFVSGLAEKPSHCEFRMRPFDQSLPLIEDEGEQEFASYEDKERPPSEEFVDCEDQGSSSESTNNVDLLQERCKELEARVSELTAELEQSKKNLYYDGSGSESIARSDLSKTSAREGDSSCEFPLVLALAATAGGMTSSSEVDQSSSLDQELATVRRNIGSGADNKDAIIAKLESENQQFLLNAAAFEEYPLQLLICMCLQLEEFIWLTYRGFLNRVMRCCCAVVFFTEIQERSKREKHLKENQFKLQQTIKDLSSSVRSQRTSLAKLLKLLQLPVEPLTFNDEDIDAFVIANFDAVETRVKELLASAESEAVGDDCLRLMPDPFTQRCCAIQMLQSELEKRQSELRLMESEQDANDSFKISFRSFSVNDLALFLPTSAPGSDAQRVYLAFHLGCPHRFLSEESISSFSNDGQRYPDYVVGRIVLIDEQTATEGNNPMSAQTTPAEPTTAKRAVEQFDQEFQRYTTKESGKSARAVAMARAELAKYNALVFQDKKLEEAGIKKGRLSPELREAYEKKIKNLEDALDTFHRSVAGYNRTKAILSFVLLVAFALMMFFQPWAKHFENPKDLTYDEYAALEEEPTETIKETAEAAGLSDEL</sequence>
<feature type="domain" description="Autophagy-related protein 11 C-terminal" evidence="7">
    <location>
        <begin position="839"/>
        <end position="941"/>
    </location>
</feature>
<dbReference type="GO" id="GO:0034727">
    <property type="term" value="P:piecemeal microautophagy of the nucleus"/>
    <property type="evidence" value="ECO:0007669"/>
    <property type="project" value="TreeGrafter"/>
</dbReference>
<evidence type="ECO:0000313" key="9">
    <source>
        <dbReference type="Proteomes" id="UP000052943"/>
    </source>
</evidence>
<evidence type="ECO:0000259" key="6">
    <source>
        <dbReference type="Pfam" id="PF04108"/>
    </source>
</evidence>
<dbReference type="Pfam" id="PF10377">
    <property type="entry name" value="ATG11"/>
    <property type="match status" value="1"/>
</dbReference>
<dbReference type="GO" id="GO:0015031">
    <property type="term" value="P:protein transport"/>
    <property type="evidence" value="ECO:0007669"/>
    <property type="project" value="UniProtKB-KW"/>
</dbReference>
<dbReference type="InterPro" id="IPR045326">
    <property type="entry name" value="ATG17-like_dom"/>
</dbReference>
<evidence type="ECO:0000256" key="1">
    <source>
        <dbReference type="ARBA" id="ARBA00022448"/>
    </source>
</evidence>
<comment type="caution">
    <text evidence="8">The sequence shown here is derived from an EMBL/GenBank/DDBJ whole genome shotgun (WGS) entry which is preliminary data.</text>
</comment>
<feature type="region of interest" description="Disordered" evidence="5">
    <location>
        <begin position="604"/>
        <end position="623"/>
    </location>
</feature>
<dbReference type="GO" id="GO:1990316">
    <property type="term" value="C:Atg1/ULK1 kinase complex"/>
    <property type="evidence" value="ECO:0007669"/>
    <property type="project" value="TreeGrafter"/>
</dbReference>
<dbReference type="OrthoDB" id="447953at2759"/>
<reference evidence="8 9" key="1">
    <citation type="submission" date="2015-11" db="EMBL/GenBank/DDBJ databases">
        <title>Genomes and virulence difference between two physiological races of Phytophthora nicotianae.</title>
        <authorList>
            <person name="Liu H."/>
            <person name="Ma X."/>
            <person name="Yu H."/>
            <person name="Fang D."/>
            <person name="Li Y."/>
            <person name="Wang X."/>
            <person name="Wang W."/>
            <person name="Dong Y."/>
            <person name="Xiao B."/>
        </authorList>
    </citation>
    <scope>NUCLEOTIDE SEQUENCE [LARGE SCALE GENOMIC DNA]</scope>
    <source>
        <strain evidence="9">race 0</strain>
    </source>
</reference>
<dbReference type="GO" id="GO:0000422">
    <property type="term" value="P:autophagy of mitochondrion"/>
    <property type="evidence" value="ECO:0007669"/>
    <property type="project" value="TreeGrafter"/>
</dbReference>